<name>A7H613_CAMJD</name>
<dbReference type="Proteomes" id="UP000002302">
    <property type="component" value="Chromosome"/>
</dbReference>
<dbReference type="AlphaFoldDB" id="A7H613"/>
<reference evidence="2" key="1">
    <citation type="submission" date="2007-07" db="EMBL/GenBank/DDBJ databases">
        <title>Complete genome sequence of Campylobacter jejuni subsp doylei 269.97 isolated from human blood.</title>
        <authorList>
            <person name="Fouts D.E."/>
            <person name="Mongodin E.F."/>
            <person name="Puiu D."/>
            <person name="Sebastian Y."/>
            <person name="Miller W.G."/>
            <person name="Mandrell R.E."/>
            <person name="Lastovica A.J."/>
            <person name="Nelson K.E."/>
        </authorList>
    </citation>
    <scope>NUCLEOTIDE SEQUENCE [LARGE SCALE GENOMIC DNA]</scope>
    <source>
        <strain evidence="2">ATCC BAA-1458 / RM4099 / 269.97</strain>
    </source>
</reference>
<protein>
    <submittedName>
        <fullName evidence="1">Uncharacterized protein</fullName>
    </submittedName>
</protein>
<sequence>MNLILENPSEKLIKAVKAMAKIENTKVKLKKEKKLTINGFMPEFEKKI</sequence>
<evidence type="ECO:0000313" key="2">
    <source>
        <dbReference type="Proteomes" id="UP000002302"/>
    </source>
</evidence>
<dbReference type="EMBL" id="CP000768">
    <property type="protein sequence ID" value="ABS43900.1"/>
    <property type="molecule type" value="Genomic_DNA"/>
</dbReference>
<evidence type="ECO:0000313" key="1">
    <source>
        <dbReference type="EMBL" id="ABS43900.1"/>
    </source>
</evidence>
<organism evidence="1 2">
    <name type="scientific">Campylobacter jejuni subsp. doylei (strain ATCC BAA-1458 / RM4099 / 269.97)</name>
    <dbReference type="NCBI Taxonomy" id="360109"/>
    <lineage>
        <taxon>Bacteria</taxon>
        <taxon>Pseudomonadati</taxon>
        <taxon>Campylobacterota</taxon>
        <taxon>Epsilonproteobacteria</taxon>
        <taxon>Campylobacterales</taxon>
        <taxon>Campylobacteraceae</taxon>
        <taxon>Campylobacter</taxon>
    </lineage>
</organism>
<accession>A7H613</accession>
<gene>
    <name evidence="1" type="ordered locus">JJD26997_2031</name>
</gene>
<proteinExistence type="predicted"/>
<dbReference type="KEGG" id="cjd:JJD26997_2031"/>
<dbReference type="HOGENOM" id="CLU_3150595_0_0_7"/>